<dbReference type="PANTHER" id="PTHR28283:SF1">
    <property type="entry name" value="3',5'-CYCLIC-NUCLEOTIDE PHOSPHODIESTERASE 1"/>
    <property type="match status" value="1"/>
</dbReference>
<reference evidence="2 3" key="1">
    <citation type="journal article" date="2011" name="Front. Microbiol.">
        <title>Genomic signatures of strain selection and enhancement in Bacillus atrophaeus var. globigii, a historical biowarfare simulant.</title>
        <authorList>
            <person name="Gibbons H.S."/>
            <person name="Broomall S.M."/>
            <person name="McNew L.A."/>
            <person name="Daligault H."/>
            <person name="Chapman C."/>
            <person name="Bruce D."/>
            <person name="Karavis M."/>
            <person name="Krepps M."/>
            <person name="McGregor P.A."/>
            <person name="Hong C."/>
            <person name="Park K.H."/>
            <person name="Akmal A."/>
            <person name="Feldman A."/>
            <person name="Lin J.S."/>
            <person name="Chang W.E."/>
            <person name="Higgs B.W."/>
            <person name="Demirev P."/>
            <person name="Lindquist J."/>
            <person name="Liem A."/>
            <person name="Fochler E."/>
            <person name="Read T.D."/>
            <person name="Tapia R."/>
            <person name="Johnson S."/>
            <person name="Bishop-Lilly K.A."/>
            <person name="Detter C."/>
            <person name="Han C."/>
            <person name="Sozhamannan S."/>
            <person name="Rosenzweig C.N."/>
            <person name="Skowronski E.W."/>
        </authorList>
    </citation>
    <scope>NUCLEOTIDE SEQUENCE [LARGE SCALE GENOMIC DNA]</scope>
    <source>
        <strain evidence="2 3">MLST1</strain>
    </source>
</reference>
<name>A0A432W833_9GAMM</name>
<dbReference type="InterPro" id="IPR000396">
    <property type="entry name" value="Pdiesterase2"/>
</dbReference>
<protein>
    <submittedName>
        <fullName evidence="2">3',5'-cyclic-nucleotide phosphodiesterase</fullName>
    </submittedName>
</protein>
<organism evidence="2 3">
    <name type="scientific">Aliidiomarina minuta</name>
    <dbReference type="NCBI Taxonomy" id="880057"/>
    <lineage>
        <taxon>Bacteria</taxon>
        <taxon>Pseudomonadati</taxon>
        <taxon>Pseudomonadota</taxon>
        <taxon>Gammaproteobacteria</taxon>
        <taxon>Alteromonadales</taxon>
        <taxon>Idiomarinaceae</taxon>
        <taxon>Aliidiomarina</taxon>
    </lineage>
</organism>
<dbReference type="EMBL" id="PIPL01000001">
    <property type="protein sequence ID" value="RUO26244.1"/>
    <property type="molecule type" value="Genomic_DNA"/>
</dbReference>
<dbReference type="GO" id="GO:0006198">
    <property type="term" value="P:cAMP catabolic process"/>
    <property type="evidence" value="ECO:0007669"/>
    <property type="project" value="InterPro"/>
</dbReference>
<evidence type="ECO:0000313" key="3">
    <source>
        <dbReference type="Proteomes" id="UP000288293"/>
    </source>
</evidence>
<dbReference type="PANTHER" id="PTHR28283">
    <property type="entry name" value="3',5'-CYCLIC-NUCLEOTIDE PHOSPHODIESTERASE 1"/>
    <property type="match status" value="1"/>
</dbReference>
<dbReference type="PRINTS" id="PR00388">
    <property type="entry name" value="PDIESTERASE2"/>
</dbReference>
<evidence type="ECO:0000313" key="2">
    <source>
        <dbReference type="EMBL" id="RUO26244.1"/>
    </source>
</evidence>
<dbReference type="InterPro" id="IPR036866">
    <property type="entry name" value="RibonucZ/Hydroxyglut_hydro"/>
</dbReference>
<dbReference type="Gene3D" id="3.60.15.10">
    <property type="entry name" value="Ribonuclease Z/Hydroxyacylglutathione hydrolase-like"/>
    <property type="match status" value="1"/>
</dbReference>
<evidence type="ECO:0000259" key="1">
    <source>
        <dbReference type="Pfam" id="PF12706"/>
    </source>
</evidence>
<dbReference type="Proteomes" id="UP000288293">
    <property type="component" value="Unassembled WGS sequence"/>
</dbReference>
<gene>
    <name evidence="2" type="ORF">CWE09_05885</name>
</gene>
<comment type="caution">
    <text evidence="2">The sequence shown here is derived from an EMBL/GenBank/DDBJ whole genome shotgun (WGS) entry which is preliminary data.</text>
</comment>
<dbReference type="RefSeq" id="WP_126803058.1">
    <property type="nucleotide sequence ID" value="NZ_PIPL01000001.1"/>
</dbReference>
<proteinExistence type="predicted"/>
<dbReference type="OrthoDB" id="9803916at2"/>
<dbReference type="AlphaFoldDB" id="A0A432W833"/>
<sequence>MNIKILGCSGGLTGAATAGASSGSTCIQVSESIIIDAGSGLNRLSLEQMRNIEHVVLTHAHMDHICALPMFLGNLFDHIDHPVTIHALPETIEVLKDCIFNSQIWPDLTQLPSAEKPLMQFHTVQPWRAFTLDDIEFTPFFVEHSVPTVGYSLRHQQEHFVFAADTTASEVLNDELNRLGNIDTLMIECSFPNSKAEIALMSRHMTPRMVELTLESLAAQPHKIWITHLKPSYEQQIRHDIRANPDYHHWQVLR</sequence>
<dbReference type="CDD" id="cd07735">
    <property type="entry name" value="class_II_PDE_MBL-fold"/>
    <property type="match status" value="1"/>
</dbReference>
<dbReference type="SUPFAM" id="SSF56281">
    <property type="entry name" value="Metallo-hydrolase/oxidoreductase"/>
    <property type="match status" value="1"/>
</dbReference>
<keyword evidence="3" id="KW-1185">Reference proteome</keyword>
<dbReference type="GO" id="GO:0004115">
    <property type="term" value="F:3',5'-cyclic-AMP phosphodiesterase activity"/>
    <property type="evidence" value="ECO:0007669"/>
    <property type="project" value="InterPro"/>
</dbReference>
<dbReference type="GO" id="GO:0047555">
    <property type="term" value="F:3',5'-cyclic-GMP phosphodiesterase activity"/>
    <property type="evidence" value="ECO:0007669"/>
    <property type="project" value="TreeGrafter"/>
</dbReference>
<dbReference type="InterPro" id="IPR001279">
    <property type="entry name" value="Metallo-B-lactamas"/>
</dbReference>
<dbReference type="Pfam" id="PF12706">
    <property type="entry name" value="Lactamase_B_2"/>
    <property type="match status" value="1"/>
</dbReference>
<accession>A0A432W833</accession>
<dbReference type="GO" id="GO:1902660">
    <property type="term" value="P:negative regulation of glucose mediated signaling pathway"/>
    <property type="evidence" value="ECO:0007669"/>
    <property type="project" value="TreeGrafter"/>
</dbReference>
<feature type="domain" description="Metallo-beta-lactamase" evidence="1">
    <location>
        <begin position="33"/>
        <end position="218"/>
    </location>
</feature>